<name>A0AAV9I427_9PEZI</name>
<feature type="compositionally biased region" description="Low complexity" evidence="11">
    <location>
        <begin position="98"/>
        <end position="113"/>
    </location>
</feature>
<feature type="compositionally biased region" description="Basic and acidic residues" evidence="11">
    <location>
        <begin position="434"/>
        <end position="449"/>
    </location>
</feature>
<feature type="region of interest" description="Disordered" evidence="11">
    <location>
        <begin position="1"/>
        <end position="26"/>
    </location>
</feature>
<evidence type="ECO:0000256" key="10">
    <source>
        <dbReference type="SAM" id="Coils"/>
    </source>
</evidence>
<dbReference type="CDD" id="cd22584">
    <property type="entry name" value="Rcat_RBR_unk"/>
    <property type="match status" value="1"/>
</dbReference>
<reference evidence="14" key="2">
    <citation type="submission" date="2023-06" db="EMBL/GenBank/DDBJ databases">
        <authorList>
            <consortium name="Lawrence Berkeley National Laboratory"/>
            <person name="Mondo S.J."/>
            <person name="Hensen N."/>
            <person name="Bonometti L."/>
            <person name="Westerberg I."/>
            <person name="Brannstrom I.O."/>
            <person name="Guillou S."/>
            <person name="Cros-Aarteil S."/>
            <person name="Calhoun S."/>
            <person name="Haridas S."/>
            <person name="Kuo A."/>
            <person name="Pangilinan J."/>
            <person name="Riley R."/>
            <person name="Labutti K."/>
            <person name="Andreopoulos B."/>
            <person name="Lipzen A."/>
            <person name="Chen C."/>
            <person name="Yanf M."/>
            <person name="Daum C."/>
            <person name="Ng V."/>
            <person name="Clum A."/>
            <person name="Steindorff A."/>
            <person name="Ohm R."/>
            <person name="Martin F."/>
            <person name="Silar P."/>
            <person name="Natvig D."/>
            <person name="Lalanne C."/>
            <person name="Gautier V."/>
            <person name="Ament-Velasquez S.L."/>
            <person name="Kruys A."/>
            <person name="Hutchinson M.I."/>
            <person name="Powell A.J."/>
            <person name="Barry K."/>
            <person name="Miller A.N."/>
            <person name="Grigoriev I.V."/>
            <person name="Debuchy R."/>
            <person name="Gladieux P."/>
            <person name="Thoren M.H."/>
            <person name="Johannesson H."/>
        </authorList>
    </citation>
    <scope>NUCLEOTIDE SEQUENCE</scope>
    <source>
        <strain evidence="14">PSN324</strain>
    </source>
</reference>
<dbReference type="InterPro" id="IPR031127">
    <property type="entry name" value="E3_UB_ligase_RBR"/>
</dbReference>
<keyword evidence="15" id="KW-1185">Reference proteome</keyword>
<comment type="caution">
    <text evidence="14">The sequence shown here is derived from an EMBL/GenBank/DDBJ whole genome shotgun (WGS) entry which is preliminary data.</text>
</comment>
<evidence type="ECO:0000256" key="8">
    <source>
        <dbReference type="ARBA" id="ARBA00022833"/>
    </source>
</evidence>
<gene>
    <name evidence="14" type="ORF">QBC42DRAFT_62312</name>
</gene>
<evidence type="ECO:0000256" key="9">
    <source>
        <dbReference type="PROSITE-ProRule" id="PRU00175"/>
    </source>
</evidence>
<dbReference type="GO" id="GO:0061630">
    <property type="term" value="F:ubiquitin protein ligase activity"/>
    <property type="evidence" value="ECO:0007669"/>
    <property type="project" value="UniProtKB-EC"/>
</dbReference>
<keyword evidence="3" id="KW-0808">Transferase</keyword>
<evidence type="ECO:0000256" key="11">
    <source>
        <dbReference type="SAM" id="MobiDB-lite"/>
    </source>
</evidence>
<evidence type="ECO:0000259" key="13">
    <source>
        <dbReference type="PROSITE" id="PS51873"/>
    </source>
</evidence>
<dbReference type="SUPFAM" id="SSF57850">
    <property type="entry name" value="RING/U-box"/>
    <property type="match status" value="2"/>
</dbReference>
<keyword evidence="7" id="KW-0833">Ubl conjugation pathway</keyword>
<keyword evidence="6 9" id="KW-0863">Zinc-finger</keyword>
<keyword evidence="5" id="KW-0677">Repeat</keyword>
<dbReference type="PROSITE" id="PS50089">
    <property type="entry name" value="ZF_RING_2"/>
    <property type="match status" value="1"/>
</dbReference>
<reference evidence="14" key="1">
    <citation type="journal article" date="2023" name="Mol. Phylogenet. Evol.">
        <title>Genome-scale phylogeny and comparative genomics of the fungal order Sordariales.</title>
        <authorList>
            <person name="Hensen N."/>
            <person name="Bonometti L."/>
            <person name="Westerberg I."/>
            <person name="Brannstrom I.O."/>
            <person name="Guillou S."/>
            <person name="Cros-Aarteil S."/>
            <person name="Calhoun S."/>
            <person name="Haridas S."/>
            <person name="Kuo A."/>
            <person name="Mondo S."/>
            <person name="Pangilinan J."/>
            <person name="Riley R."/>
            <person name="LaButti K."/>
            <person name="Andreopoulos B."/>
            <person name="Lipzen A."/>
            <person name="Chen C."/>
            <person name="Yan M."/>
            <person name="Daum C."/>
            <person name="Ng V."/>
            <person name="Clum A."/>
            <person name="Steindorff A."/>
            <person name="Ohm R.A."/>
            <person name="Martin F."/>
            <person name="Silar P."/>
            <person name="Natvig D.O."/>
            <person name="Lalanne C."/>
            <person name="Gautier V."/>
            <person name="Ament-Velasquez S.L."/>
            <person name="Kruys A."/>
            <person name="Hutchinson M.I."/>
            <person name="Powell A.J."/>
            <person name="Barry K."/>
            <person name="Miller A.N."/>
            <person name="Grigoriev I.V."/>
            <person name="Debuchy R."/>
            <person name="Gladieux P."/>
            <person name="Hiltunen Thoren M."/>
            <person name="Johannesson H."/>
        </authorList>
    </citation>
    <scope>NUCLEOTIDE SEQUENCE</scope>
    <source>
        <strain evidence="14">PSN324</strain>
    </source>
</reference>
<feature type="compositionally biased region" description="Polar residues" evidence="11">
    <location>
        <begin position="114"/>
        <end position="125"/>
    </location>
</feature>
<dbReference type="InterPro" id="IPR002867">
    <property type="entry name" value="IBR_dom"/>
</dbReference>
<dbReference type="GO" id="GO:0016567">
    <property type="term" value="P:protein ubiquitination"/>
    <property type="evidence" value="ECO:0007669"/>
    <property type="project" value="InterPro"/>
</dbReference>
<protein>
    <recommendedName>
        <fullName evidence="2">RBR-type E3 ubiquitin transferase</fullName>
        <ecNumber evidence="2">2.3.2.31</ecNumber>
    </recommendedName>
</protein>
<keyword evidence="4" id="KW-0479">Metal-binding</keyword>
<keyword evidence="8" id="KW-0862">Zinc</keyword>
<dbReference type="CDD" id="cd20335">
    <property type="entry name" value="BRcat_RBR"/>
    <property type="match status" value="1"/>
</dbReference>
<sequence length="685" mass="78593">MAPSPLSPALADTADNPANSPPELSDAEYLREVLLVQPGDNRTEDDIDREFLEKASVLGVEFPIGTRLDDDDDDDDGGPNCTSADDSDDTLIIQHGRTISTSSNATSNSGLTSRQSTVIPATLTESASARRRSRSLTFSHYEKYLGQINQALDQPRFQRPNAEKTEKYGRLLRRSATTRKGVEELKRSIKNRLKKRKPNPSSATPIPCICCREDFSKENNTLQTLPCGHNYCQDCLEVMIAQSTTDESKMPPRCCTQPIPSAIVKNVLPKDKQQIFLKAVQQFSTPWEARVFCPNTACGEFIPPPRKVDPKHPFESVCIYCKTRVCTMCKRNAHRPGQDCPEDHDLDAVLKIGENSGWRRCPKCRTLVELAQGCTHITCRCKAQFCYICGAVWDPSVGCPNFCNGEEELELRRILEEARLAELEAEELAREKAAEAEELARQEAEKRTAENPQFKRLRKDQEAEMMRFRMFRQKAIAAMRARQSNKKLALVEKYSDQMEKMRERHAKTEQHLEDRQVLAEFELHASLEEKEKKIRLKLKYMEAYVNGNNKLMADKNRDSKMPVREITMKDREQLRQQYCIRDGMERRHQSQVNVLREKQAKALEELVERHEKEMDALVDKRAEEIEDLAIAFADEEEAAVRIFRLRKKRLERRWGVASEMMRIRLEQRDGVSYAGIELPVWPVEK</sequence>
<dbReference type="AlphaFoldDB" id="A0AAV9I427"/>
<evidence type="ECO:0000256" key="7">
    <source>
        <dbReference type="ARBA" id="ARBA00022786"/>
    </source>
</evidence>
<evidence type="ECO:0000313" key="15">
    <source>
        <dbReference type="Proteomes" id="UP001321749"/>
    </source>
</evidence>
<dbReference type="EMBL" id="MU864930">
    <property type="protein sequence ID" value="KAK4466665.1"/>
    <property type="molecule type" value="Genomic_DNA"/>
</dbReference>
<dbReference type="Gene3D" id="3.30.40.10">
    <property type="entry name" value="Zinc/RING finger domain, C3HC4 (zinc finger)"/>
    <property type="match status" value="1"/>
</dbReference>
<accession>A0AAV9I427</accession>
<dbReference type="GO" id="GO:0008270">
    <property type="term" value="F:zinc ion binding"/>
    <property type="evidence" value="ECO:0007669"/>
    <property type="project" value="UniProtKB-KW"/>
</dbReference>
<proteinExistence type="predicted"/>
<keyword evidence="10" id="KW-0175">Coiled coil</keyword>
<dbReference type="Gene3D" id="1.20.120.1750">
    <property type="match status" value="1"/>
</dbReference>
<evidence type="ECO:0000256" key="4">
    <source>
        <dbReference type="ARBA" id="ARBA00022723"/>
    </source>
</evidence>
<dbReference type="InterPro" id="IPR013083">
    <property type="entry name" value="Znf_RING/FYVE/PHD"/>
</dbReference>
<dbReference type="PANTHER" id="PTHR11685">
    <property type="entry name" value="RBR FAMILY RING FINGER AND IBR DOMAIN-CONTAINING"/>
    <property type="match status" value="1"/>
</dbReference>
<evidence type="ECO:0000256" key="2">
    <source>
        <dbReference type="ARBA" id="ARBA00012251"/>
    </source>
</evidence>
<evidence type="ECO:0000259" key="12">
    <source>
        <dbReference type="PROSITE" id="PS50089"/>
    </source>
</evidence>
<feature type="coiled-coil region" evidence="10">
    <location>
        <begin position="593"/>
        <end position="653"/>
    </location>
</feature>
<feature type="region of interest" description="Disordered" evidence="11">
    <location>
        <begin position="434"/>
        <end position="453"/>
    </location>
</feature>
<feature type="domain" description="RING-type" evidence="13">
    <location>
        <begin position="204"/>
        <end position="407"/>
    </location>
</feature>
<feature type="domain" description="RING-type" evidence="12">
    <location>
        <begin position="208"/>
        <end position="254"/>
    </location>
</feature>
<dbReference type="PROSITE" id="PS00518">
    <property type="entry name" value="ZF_RING_1"/>
    <property type="match status" value="1"/>
</dbReference>
<dbReference type="InterPro" id="IPR044066">
    <property type="entry name" value="TRIAD_supradom"/>
</dbReference>
<dbReference type="InterPro" id="IPR017907">
    <property type="entry name" value="Znf_RING_CS"/>
</dbReference>
<evidence type="ECO:0000256" key="6">
    <source>
        <dbReference type="ARBA" id="ARBA00022771"/>
    </source>
</evidence>
<dbReference type="EC" id="2.3.2.31" evidence="2"/>
<dbReference type="Proteomes" id="UP001321749">
    <property type="component" value="Unassembled WGS sequence"/>
</dbReference>
<dbReference type="Pfam" id="PF01485">
    <property type="entry name" value="IBR"/>
    <property type="match status" value="2"/>
</dbReference>
<dbReference type="PROSITE" id="PS51873">
    <property type="entry name" value="TRIAD"/>
    <property type="match status" value="1"/>
</dbReference>
<evidence type="ECO:0000256" key="3">
    <source>
        <dbReference type="ARBA" id="ARBA00022679"/>
    </source>
</evidence>
<evidence type="ECO:0000313" key="14">
    <source>
        <dbReference type="EMBL" id="KAK4466665.1"/>
    </source>
</evidence>
<dbReference type="InterPro" id="IPR001841">
    <property type="entry name" value="Znf_RING"/>
</dbReference>
<feature type="region of interest" description="Disordered" evidence="11">
    <location>
        <begin position="63"/>
        <end position="132"/>
    </location>
</feature>
<feature type="region of interest" description="Disordered" evidence="11">
    <location>
        <begin position="158"/>
        <end position="184"/>
    </location>
</feature>
<organism evidence="14 15">
    <name type="scientific">Cladorrhinum samala</name>
    <dbReference type="NCBI Taxonomy" id="585594"/>
    <lineage>
        <taxon>Eukaryota</taxon>
        <taxon>Fungi</taxon>
        <taxon>Dikarya</taxon>
        <taxon>Ascomycota</taxon>
        <taxon>Pezizomycotina</taxon>
        <taxon>Sordariomycetes</taxon>
        <taxon>Sordariomycetidae</taxon>
        <taxon>Sordariales</taxon>
        <taxon>Podosporaceae</taxon>
        <taxon>Cladorrhinum</taxon>
    </lineage>
</organism>
<evidence type="ECO:0000256" key="5">
    <source>
        <dbReference type="ARBA" id="ARBA00022737"/>
    </source>
</evidence>
<comment type="catalytic activity">
    <reaction evidence="1">
        <text>[E2 ubiquitin-conjugating enzyme]-S-ubiquitinyl-L-cysteine + [acceptor protein]-L-lysine = [E2 ubiquitin-conjugating enzyme]-L-cysteine + [acceptor protein]-N(6)-ubiquitinyl-L-lysine.</text>
        <dbReference type="EC" id="2.3.2.31"/>
    </reaction>
</comment>
<evidence type="ECO:0000256" key="1">
    <source>
        <dbReference type="ARBA" id="ARBA00001798"/>
    </source>
</evidence>